<organism evidence="2 3">
    <name type="scientific">Chryseolinea serpens</name>
    <dbReference type="NCBI Taxonomy" id="947013"/>
    <lineage>
        <taxon>Bacteria</taxon>
        <taxon>Pseudomonadati</taxon>
        <taxon>Bacteroidota</taxon>
        <taxon>Cytophagia</taxon>
        <taxon>Cytophagales</taxon>
        <taxon>Fulvivirgaceae</taxon>
        <taxon>Chryseolinea</taxon>
    </lineage>
</organism>
<keyword evidence="3" id="KW-1185">Reference proteome</keyword>
<gene>
    <name evidence="2" type="ORF">SAMN04488109_5647</name>
</gene>
<protein>
    <recommendedName>
        <fullName evidence="4">POTRA domain-containing protein</fullName>
    </recommendedName>
</protein>
<dbReference type="STRING" id="947013.SAMN04488109_5647"/>
<dbReference type="EMBL" id="FQWQ01000005">
    <property type="protein sequence ID" value="SHH86176.1"/>
    <property type="molecule type" value="Genomic_DNA"/>
</dbReference>
<dbReference type="AlphaFoldDB" id="A0A1M5WFA4"/>
<feature type="compositionally biased region" description="Basic and acidic residues" evidence="1">
    <location>
        <begin position="9"/>
        <end position="22"/>
    </location>
</feature>
<dbReference type="Proteomes" id="UP000184212">
    <property type="component" value="Unassembled WGS sequence"/>
</dbReference>
<dbReference type="OrthoDB" id="609711at2"/>
<sequence>MLTVAPAQEKPEKDKTKKDTTRNIIDAVKDNRLSKEILKSVTRKPLQDDPINTRAEDPFLPYEGKIIRKIRVNHIGFDKTITDTTRTIKNFAAKAANALHKNSKEWMIRQHLFFYEKKPLNPYKLADNERFLRDQDFMLEARIQVVPITGSEDSVDVLVVTRDVFSIGGSFSPRGANKFSFHIYDVNVFGAGQRTQFDGLYDYPRYPRFGYSLYYRKSSVAGSLVNATVGYTQLNSGSSYGEAEENAWYLRLDRPLVSPYSRMAGGLEFSKNWSQNFYSTPDSTFLGYRYNISDVWLGYNVGAKRNTGDRSRHFVSARFFNQRFIEKPRQEYEITNPIYNDRRYFLASFTFFRQDFYKTRYIYGFGRTEDVPYGHTMSFLAGWESLLGLSRPYVGFDLDKSFFHRGGNFYTTSLRVGAYRYKGRFEDATILVSGQLFSKLKYHKRFMIRHETDIDFTYVFNQRTNILLDINGTFGLEGFRADSVLGTKRLHGRYQMVLYTPWKLLGFRFAPIVFVDVAEINPKDKFIFYDKPYFGLGTGVRTRNENLVFGTIELKMFYYPRTVQDMSSFKISVTSNLRIKYSGSFVRAPSLITYN</sequence>
<proteinExistence type="predicted"/>
<evidence type="ECO:0000313" key="2">
    <source>
        <dbReference type="EMBL" id="SHH86176.1"/>
    </source>
</evidence>
<evidence type="ECO:0000313" key="3">
    <source>
        <dbReference type="Proteomes" id="UP000184212"/>
    </source>
</evidence>
<evidence type="ECO:0000256" key="1">
    <source>
        <dbReference type="SAM" id="MobiDB-lite"/>
    </source>
</evidence>
<accession>A0A1M5WFA4</accession>
<feature type="region of interest" description="Disordered" evidence="1">
    <location>
        <begin position="1"/>
        <end position="22"/>
    </location>
</feature>
<evidence type="ECO:0008006" key="4">
    <source>
        <dbReference type="Google" id="ProtNLM"/>
    </source>
</evidence>
<dbReference type="RefSeq" id="WP_073141414.1">
    <property type="nucleotide sequence ID" value="NZ_FQWQ01000005.1"/>
</dbReference>
<reference evidence="2 3" key="1">
    <citation type="submission" date="2016-11" db="EMBL/GenBank/DDBJ databases">
        <authorList>
            <person name="Jaros S."/>
            <person name="Januszkiewicz K."/>
            <person name="Wedrychowicz H."/>
        </authorList>
    </citation>
    <scope>NUCLEOTIDE SEQUENCE [LARGE SCALE GENOMIC DNA]</scope>
    <source>
        <strain evidence="2 3">DSM 24574</strain>
    </source>
</reference>
<name>A0A1M5WFA4_9BACT</name>